<evidence type="ECO:0008006" key="9">
    <source>
        <dbReference type="Google" id="ProtNLM"/>
    </source>
</evidence>
<dbReference type="InterPro" id="IPR044644">
    <property type="entry name" value="DinF-like"/>
</dbReference>
<feature type="transmembrane region" description="Helical" evidence="6">
    <location>
        <begin position="14"/>
        <end position="37"/>
    </location>
</feature>
<feature type="transmembrane region" description="Helical" evidence="6">
    <location>
        <begin position="49"/>
        <end position="69"/>
    </location>
</feature>
<evidence type="ECO:0000313" key="7">
    <source>
        <dbReference type="EMBL" id="KGN91594.1"/>
    </source>
</evidence>
<evidence type="ECO:0000256" key="3">
    <source>
        <dbReference type="ARBA" id="ARBA00022692"/>
    </source>
</evidence>
<dbReference type="NCBIfam" id="TIGR00797">
    <property type="entry name" value="matE"/>
    <property type="match status" value="1"/>
</dbReference>
<accession>A0ABR4XIR9</accession>
<dbReference type="CDD" id="cd13136">
    <property type="entry name" value="MATE_DinF_like"/>
    <property type="match status" value="1"/>
</dbReference>
<feature type="transmembrane region" description="Helical" evidence="6">
    <location>
        <begin position="319"/>
        <end position="342"/>
    </location>
</feature>
<feature type="transmembrane region" description="Helical" evidence="6">
    <location>
        <begin position="96"/>
        <end position="119"/>
    </location>
</feature>
<evidence type="ECO:0000256" key="6">
    <source>
        <dbReference type="SAM" id="Phobius"/>
    </source>
</evidence>
<evidence type="ECO:0000256" key="5">
    <source>
        <dbReference type="ARBA" id="ARBA00023136"/>
    </source>
</evidence>
<protein>
    <recommendedName>
        <fullName evidence="9">MATE family efflux transporter</fullName>
    </recommendedName>
</protein>
<dbReference type="PANTHER" id="PTHR42893:SF46">
    <property type="entry name" value="PROTEIN DETOXIFICATION 44, CHLOROPLASTIC"/>
    <property type="match status" value="1"/>
</dbReference>
<reference evidence="7 8" key="1">
    <citation type="submission" date="2014-08" db="EMBL/GenBank/DDBJ databases">
        <title>Porphyromonas canoris strain:OH2762 Genome sequencing.</title>
        <authorList>
            <person name="Wallis C."/>
            <person name="Deusch O."/>
            <person name="O'Flynn C."/>
            <person name="Davis I."/>
            <person name="Jospin G."/>
            <person name="Darling A.E."/>
            <person name="Coil D.A."/>
            <person name="Alexiev A."/>
            <person name="Horsfall A."/>
            <person name="Kirkwood N."/>
            <person name="Harris S."/>
            <person name="Eisen J.A."/>
        </authorList>
    </citation>
    <scope>NUCLEOTIDE SEQUENCE [LARGE SCALE GENOMIC DNA]</scope>
    <source>
        <strain evidence="8">COT-108 OH2762</strain>
    </source>
</reference>
<dbReference type="Proteomes" id="UP000030101">
    <property type="component" value="Unassembled WGS sequence"/>
</dbReference>
<gene>
    <name evidence="7" type="ORF">HQ43_05620</name>
</gene>
<comment type="subcellular location">
    <subcellularLocation>
        <location evidence="1">Membrane</location>
        <topology evidence="1">Multi-pass membrane protein</topology>
    </subcellularLocation>
</comment>
<feature type="transmembrane region" description="Helical" evidence="6">
    <location>
        <begin position="195"/>
        <end position="222"/>
    </location>
</feature>
<feature type="transmembrane region" description="Helical" evidence="6">
    <location>
        <begin position="139"/>
        <end position="160"/>
    </location>
</feature>
<dbReference type="Pfam" id="PF01554">
    <property type="entry name" value="MatE"/>
    <property type="match status" value="2"/>
</dbReference>
<dbReference type="InterPro" id="IPR002528">
    <property type="entry name" value="MATE_fam"/>
</dbReference>
<dbReference type="RefSeq" id="WP_036790801.1">
    <property type="nucleotide sequence ID" value="NZ_JQZV01000013.1"/>
</dbReference>
<sequence length="449" mass="50462">METARYSTAAAHKWILKLAIPNILSNITVPLLGIFDLGMSGRLQYVHEIGAVALAATLFNMLYWTFGFLRMGTTGLTAQACGKGDKREMGRILQQSLLIGGLIGLLLLIFGKQLADFLFDFVTFESQNNGELIATTTDYFLIVIWGAPAVLCNFALNGWIIGMQNSWYPMAIAIFTNATNILLSALFTFRMDMGITGIALGTAIAHWLGLILLLFGVWWLFIREKKVSFSWETGDLKQGIGKFFHTNLFIFLRTLLLVITNTYFTYYGASEGEIALSANAILLQFLSLFSYFIDGFAYAAEAIIGHLFGAERRVEIQKFIYRLLGYGLLLSLIASGIYFLSGEHILRLFTDKTEVLEYADHYLVWIWIVPIAGFTAFVWDGVFIGLTLTKDMFISMLVAVSIYFTIIYIEPSQDPNSTLWIAMLLYLAIRGVMLNLIYSKRKHTLLLHA</sequence>
<keyword evidence="3 6" id="KW-0812">Transmembrane</keyword>
<feature type="transmembrane region" description="Helical" evidence="6">
    <location>
        <begin position="276"/>
        <end position="298"/>
    </location>
</feature>
<keyword evidence="5 6" id="KW-0472">Membrane</keyword>
<comment type="similarity">
    <text evidence="2">Belongs to the multi antimicrobial extrusion (MATE) (TC 2.A.66.1) family.</text>
</comment>
<feature type="transmembrane region" description="Helical" evidence="6">
    <location>
        <begin position="393"/>
        <end position="411"/>
    </location>
</feature>
<feature type="transmembrane region" description="Helical" evidence="6">
    <location>
        <begin position="243"/>
        <end position="264"/>
    </location>
</feature>
<proteinExistence type="inferred from homology"/>
<comment type="caution">
    <text evidence="7">The sequence shown here is derived from an EMBL/GenBank/DDBJ whole genome shotgun (WGS) entry which is preliminary data.</text>
</comment>
<feature type="transmembrane region" description="Helical" evidence="6">
    <location>
        <begin position="417"/>
        <end position="438"/>
    </location>
</feature>
<feature type="transmembrane region" description="Helical" evidence="6">
    <location>
        <begin position="362"/>
        <end position="386"/>
    </location>
</feature>
<dbReference type="EMBL" id="JQZV01000013">
    <property type="protein sequence ID" value="KGN91594.1"/>
    <property type="molecule type" value="Genomic_DNA"/>
</dbReference>
<organism evidence="7 8">
    <name type="scientific">Porphyromonas canoris</name>
    <dbReference type="NCBI Taxonomy" id="36875"/>
    <lineage>
        <taxon>Bacteria</taxon>
        <taxon>Pseudomonadati</taxon>
        <taxon>Bacteroidota</taxon>
        <taxon>Bacteroidia</taxon>
        <taxon>Bacteroidales</taxon>
        <taxon>Porphyromonadaceae</taxon>
        <taxon>Porphyromonas</taxon>
    </lineage>
</organism>
<name>A0ABR4XIR9_9PORP</name>
<evidence type="ECO:0000256" key="4">
    <source>
        <dbReference type="ARBA" id="ARBA00022989"/>
    </source>
</evidence>
<feature type="transmembrane region" description="Helical" evidence="6">
    <location>
        <begin position="167"/>
        <end position="189"/>
    </location>
</feature>
<dbReference type="PANTHER" id="PTHR42893">
    <property type="entry name" value="PROTEIN DETOXIFICATION 44, CHLOROPLASTIC-RELATED"/>
    <property type="match status" value="1"/>
</dbReference>
<evidence type="ECO:0000256" key="2">
    <source>
        <dbReference type="ARBA" id="ARBA00010199"/>
    </source>
</evidence>
<evidence type="ECO:0000313" key="8">
    <source>
        <dbReference type="Proteomes" id="UP000030101"/>
    </source>
</evidence>
<evidence type="ECO:0000256" key="1">
    <source>
        <dbReference type="ARBA" id="ARBA00004141"/>
    </source>
</evidence>
<keyword evidence="8" id="KW-1185">Reference proteome</keyword>
<keyword evidence="4 6" id="KW-1133">Transmembrane helix</keyword>